<keyword evidence="3" id="KW-1133">Transmembrane helix</keyword>
<keyword evidence="1" id="KW-0677">Repeat</keyword>
<dbReference type="Gene3D" id="2.160.20.80">
    <property type="entry name" value="E3 ubiquitin-protein ligase SopA"/>
    <property type="match status" value="2"/>
</dbReference>
<evidence type="ECO:0000313" key="5">
    <source>
        <dbReference type="Proteomes" id="UP001602322"/>
    </source>
</evidence>
<sequence length="376" mass="39087">MTRKLGIGRLRRTAERRREHGDTRRGGQEKAPARSRAEWIGLAVVSLPGLAALAALLFTWIQVDQANKELRISEQGQITNRFNAAVTNLGSDSLDVRLGGIYALERIMQDSVRDRATVVSVLTAYVRRHAPFPAKGGDERRSGSTGGQPPTDIEAVMHVLAARPLGAGDVPVLDLARTDLSGLTAGQGRSEFADAIFQEADLSRAELAHANLSGAVFQGAVLRRADLDHASLANAGMGKAILSGALMTAANLTSAYLDAARMDDAELSGATLSSAVMKGAVLRGADLSGALMTSAGLQEADLTGAELRAAEMTFANLADADLTGADLADAELIGADLTRADLSGADLTGANLTGATLVDARLTGAKLKGVRGMPPS</sequence>
<dbReference type="EMBL" id="JBIBEG010000001">
    <property type="protein sequence ID" value="MFF5895411.1"/>
    <property type="molecule type" value="Genomic_DNA"/>
</dbReference>
<proteinExistence type="predicted"/>
<keyword evidence="3" id="KW-0812">Transmembrane</keyword>
<evidence type="ECO:0000256" key="2">
    <source>
        <dbReference type="SAM" id="MobiDB-lite"/>
    </source>
</evidence>
<accession>A0ABW6X1V9</accession>
<feature type="compositionally biased region" description="Basic and acidic residues" evidence="2">
    <location>
        <begin position="12"/>
        <end position="32"/>
    </location>
</feature>
<dbReference type="Proteomes" id="UP001602322">
    <property type="component" value="Unassembled WGS sequence"/>
</dbReference>
<keyword evidence="3" id="KW-0472">Membrane</keyword>
<comment type="caution">
    <text evidence="4">The sequence shown here is derived from an EMBL/GenBank/DDBJ whole genome shotgun (WGS) entry which is preliminary data.</text>
</comment>
<name>A0ABW6X1V9_9ACTN</name>
<dbReference type="RefSeq" id="WP_387899116.1">
    <property type="nucleotide sequence ID" value="NZ_JBIBEG010000001.1"/>
</dbReference>
<protein>
    <submittedName>
        <fullName evidence="4">Pentapeptide repeat-containing protein</fullName>
    </submittedName>
</protein>
<feature type="transmembrane region" description="Helical" evidence="3">
    <location>
        <begin position="39"/>
        <end position="61"/>
    </location>
</feature>
<evidence type="ECO:0000313" key="4">
    <source>
        <dbReference type="EMBL" id="MFF5895411.1"/>
    </source>
</evidence>
<evidence type="ECO:0000256" key="3">
    <source>
        <dbReference type="SAM" id="Phobius"/>
    </source>
</evidence>
<dbReference type="SUPFAM" id="SSF141571">
    <property type="entry name" value="Pentapeptide repeat-like"/>
    <property type="match status" value="1"/>
</dbReference>
<keyword evidence="5" id="KW-1185">Reference proteome</keyword>
<dbReference type="InterPro" id="IPR001646">
    <property type="entry name" value="5peptide_repeat"/>
</dbReference>
<organism evidence="4 5">
    <name type="scientific">Streptomyces argenteolus</name>
    <dbReference type="NCBI Taxonomy" id="67274"/>
    <lineage>
        <taxon>Bacteria</taxon>
        <taxon>Bacillati</taxon>
        <taxon>Actinomycetota</taxon>
        <taxon>Actinomycetes</taxon>
        <taxon>Kitasatosporales</taxon>
        <taxon>Streptomycetaceae</taxon>
        <taxon>Streptomyces</taxon>
    </lineage>
</organism>
<dbReference type="Pfam" id="PF00805">
    <property type="entry name" value="Pentapeptide"/>
    <property type="match status" value="4"/>
</dbReference>
<dbReference type="PANTHER" id="PTHR47485">
    <property type="entry name" value="THYLAKOID LUMENAL 17.4 KDA PROTEIN, CHLOROPLASTIC"/>
    <property type="match status" value="1"/>
</dbReference>
<feature type="region of interest" description="Disordered" evidence="2">
    <location>
        <begin position="1"/>
        <end position="32"/>
    </location>
</feature>
<evidence type="ECO:0000256" key="1">
    <source>
        <dbReference type="ARBA" id="ARBA00022737"/>
    </source>
</evidence>
<dbReference type="PANTHER" id="PTHR47485:SF1">
    <property type="entry name" value="THYLAKOID LUMENAL 17.4 KDA PROTEIN, CHLOROPLASTIC"/>
    <property type="match status" value="1"/>
</dbReference>
<reference evidence="4 5" key="1">
    <citation type="submission" date="2024-10" db="EMBL/GenBank/DDBJ databases">
        <title>The Natural Products Discovery Center: Release of the First 8490 Sequenced Strains for Exploring Actinobacteria Biosynthetic Diversity.</title>
        <authorList>
            <person name="Kalkreuter E."/>
            <person name="Kautsar S.A."/>
            <person name="Yang D."/>
            <person name="Bader C.D."/>
            <person name="Teijaro C.N."/>
            <person name="Fluegel L."/>
            <person name="Davis C.M."/>
            <person name="Simpson J.R."/>
            <person name="Lauterbach L."/>
            <person name="Steele A.D."/>
            <person name="Gui C."/>
            <person name="Meng S."/>
            <person name="Li G."/>
            <person name="Viehrig K."/>
            <person name="Ye F."/>
            <person name="Su P."/>
            <person name="Kiefer A.F."/>
            <person name="Nichols A."/>
            <person name="Cepeda A.J."/>
            <person name="Yan W."/>
            <person name="Fan B."/>
            <person name="Jiang Y."/>
            <person name="Adhikari A."/>
            <person name="Zheng C.-J."/>
            <person name="Schuster L."/>
            <person name="Cowan T.M."/>
            <person name="Smanski M.J."/>
            <person name="Chevrette M.G."/>
            <person name="De Carvalho L.P.S."/>
            <person name="Shen B."/>
        </authorList>
    </citation>
    <scope>NUCLEOTIDE SEQUENCE [LARGE SCALE GENOMIC DNA]</scope>
    <source>
        <strain evidence="4 5">NPDC012540</strain>
    </source>
</reference>
<gene>
    <name evidence="4" type="ORF">ACFY8O_05715</name>
</gene>